<proteinExistence type="predicted"/>
<evidence type="ECO:0000313" key="2">
    <source>
        <dbReference type="Proteomes" id="UP000193240"/>
    </source>
</evidence>
<accession>A0A1Y2LXC3</accession>
<dbReference type="Proteomes" id="UP000193240">
    <property type="component" value="Unassembled WGS sequence"/>
</dbReference>
<dbReference type="AlphaFoldDB" id="A0A1Y2LXC3"/>
<organism evidence="1 2">
    <name type="scientific">Epicoccum nigrum</name>
    <name type="common">Soil fungus</name>
    <name type="synonym">Epicoccum purpurascens</name>
    <dbReference type="NCBI Taxonomy" id="105696"/>
    <lineage>
        <taxon>Eukaryota</taxon>
        <taxon>Fungi</taxon>
        <taxon>Dikarya</taxon>
        <taxon>Ascomycota</taxon>
        <taxon>Pezizomycotina</taxon>
        <taxon>Dothideomycetes</taxon>
        <taxon>Pleosporomycetidae</taxon>
        <taxon>Pleosporales</taxon>
        <taxon>Pleosporineae</taxon>
        <taxon>Didymellaceae</taxon>
        <taxon>Epicoccum</taxon>
    </lineage>
</organism>
<dbReference type="EMBL" id="KZ107847">
    <property type="protein sequence ID" value="OSS47827.1"/>
    <property type="molecule type" value="Genomic_DNA"/>
</dbReference>
<protein>
    <submittedName>
        <fullName evidence="1">Uncharacterized protein</fullName>
    </submittedName>
</protein>
<name>A0A1Y2LXC3_EPING</name>
<sequence length="340" mass="38311">MIKDMTEDSLQMFTEILNAVDKLKKMTQGREGKDGNFGLVERVQWAVLKKPKLLVLRAAIEAYKTNLTLMLSTLSTAEKATRRSNVDNAIAIAQDRQDRSLLQSLELDREATLIELAQAERRYEETKSPSIVDDVSPSRPPAYDSIVPDVDGEDPGLLNSARDEIQALRLSLPKTVTIDAEALEAKIVRHSKRISRMIETDKEKLSQRWSLTLDGSPDSSSKYQQSRLLGMTFDGRPAGQHDAVALHLPQTDATTAMISSQHDERRPGPEIGPRGFPQYEAFLSWILQFEPSIRRRFVRALREEIRQLDEQVTNKSVNPHAMTEIAFSVKTGPFIPLQFS</sequence>
<dbReference type="STRING" id="105696.A0A1Y2LXC3"/>
<keyword evidence="2" id="KW-1185">Reference proteome</keyword>
<reference evidence="1 2" key="1">
    <citation type="journal article" date="2017" name="Genome Announc.">
        <title>Genome sequence of the saprophytic ascomycete Epicoccum nigrum ICMP 19927 strain isolated from New Zealand.</title>
        <authorList>
            <person name="Fokin M."/>
            <person name="Fleetwood D."/>
            <person name="Weir B.S."/>
            <person name="Villas-Boas S.G."/>
        </authorList>
    </citation>
    <scope>NUCLEOTIDE SEQUENCE [LARGE SCALE GENOMIC DNA]</scope>
    <source>
        <strain evidence="1 2">ICMP 19927</strain>
    </source>
</reference>
<evidence type="ECO:0000313" key="1">
    <source>
        <dbReference type="EMBL" id="OSS47827.1"/>
    </source>
</evidence>
<gene>
    <name evidence="1" type="ORF">B5807_06528</name>
</gene>
<dbReference type="InParanoid" id="A0A1Y2LXC3"/>